<feature type="domain" description="Polymerase/histidinol phosphatase N-terminal" evidence="1">
    <location>
        <begin position="13"/>
        <end position="73"/>
    </location>
</feature>
<proteinExistence type="predicted"/>
<dbReference type="InterPro" id="IPR016195">
    <property type="entry name" value="Pol/histidinol_Pase-like"/>
</dbReference>
<dbReference type="GO" id="GO:0004534">
    <property type="term" value="F:5'-3' RNA exonuclease activity"/>
    <property type="evidence" value="ECO:0007669"/>
    <property type="project" value="TreeGrafter"/>
</dbReference>
<organism evidence="2 3">
    <name type="scientific">Candidatus Alectryocaccomicrobium excrementavium</name>
    <dbReference type="NCBI Taxonomy" id="2840668"/>
    <lineage>
        <taxon>Bacteria</taxon>
        <taxon>Bacillati</taxon>
        <taxon>Bacillota</taxon>
        <taxon>Clostridia</taxon>
        <taxon>Candidatus Alectryocaccomicrobium</taxon>
    </lineage>
</organism>
<sequence>MILLDRSKPYYKANFHLHTTNSDGRRGPDEAIALYREHGYDVLAITDHWKITCESHMEGNMLVLAGMELDFNLPHQVIHMLGLGVRPQLLERVSRTSSPQRAADEIHRQGGVAVLAHPVWSLNTPATMIALEGVSCAEVYNTVSGMPWNADRADSTSLLDITAAHGKLFRFLATDDAHFYNGDQCQSFTMLQADALTPQGVLDALRRGAFYASRGPQIYHYEFDGEVFRLDCSPAARIVFSSDLNFVSGRCTEGKNLTHAEYAVQSSHYERFVRCQIWDGMGRCAWTSPIAVR</sequence>
<dbReference type="AlphaFoldDB" id="A0A9D1K5A3"/>
<reference evidence="2" key="2">
    <citation type="journal article" date="2021" name="PeerJ">
        <title>Extensive microbial diversity within the chicken gut microbiome revealed by metagenomics and culture.</title>
        <authorList>
            <person name="Gilroy R."/>
            <person name="Ravi A."/>
            <person name="Getino M."/>
            <person name="Pursley I."/>
            <person name="Horton D.L."/>
            <person name="Alikhan N.F."/>
            <person name="Baker D."/>
            <person name="Gharbi K."/>
            <person name="Hall N."/>
            <person name="Watson M."/>
            <person name="Adriaenssens E.M."/>
            <person name="Foster-Nyarko E."/>
            <person name="Jarju S."/>
            <person name="Secka A."/>
            <person name="Antonio M."/>
            <person name="Oren A."/>
            <person name="Chaudhuri R.R."/>
            <person name="La Ragione R."/>
            <person name="Hildebrand F."/>
            <person name="Pallen M.J."/>
        </authorList>
    </citation>
    <scope>NUCLEOTIDE SEQUENCE</scope>
    <source>
        <strain evidence="2">13766</strain>
    </source>
</reference>
<name>A0A9D1K5A3_9FIRM</name>
<dbReference type="GO" id="GO:0035312">
    <property type="term" value="F:5'-3' DNA exonuclease activity"/>
    <property type="evidence" value="ECO:0007669"/>
    <property type="project" value="TreeGrafter"/>
</dbReference>
<dbReference type="SMART" id="SM00481">
    <property type="entry name" value="POLIIIAc"/>
    <property type="match status" value="1"/>
</dbReference>
<dbReference type="Gene3D" id="3.20.20.140">
    <property type="entry name" value="Metal-dependent hydrolases"/>
    <property type="match status" value="1"/>
</dbReference>
<dbReference type="Proteomes" id="UP000824140">
    <property type="component" value="Unassembled WGS sequence"/>
</dbReference>
<dbReference type="InterPro" id="IPR052018">
    <property type="entry name" value="PHP_domain"/>
</dbReference>
<dbReference type="PANTHER" id="PTHR42924:SF3">
    <property type="entry name" value="POLYMERASE_HISTIDINOL PHOSPHATASE N-TERMINAL DOMAIN-CONTAINING PROTEIN"/>
    <property type="match status" value="1"/>
</dbReference>
<accession>A0A9D1K5A3</accession>
<evidence type="ECO:0000313" key="2">
    <source>
        <dbReference type="EMBL" id="HIS91392.1"/>
    </source>
</evidence>
<reference evidence="2" key="1">
    <citation type="submission" date="2020-10" db="EMBL/GenBank/DDBJ databases">
        <authorList>
            <person name="Gilroy R."/>
        </authorList>
    </citation>
    <scope>NUCLEOTIDE SEQUENCE</scope>
    <source>
        <strain evidence="2">13766</strain>
    </source>
</reference>
<evidence type="ECO:0000313" key="3">
    <source>
        <dbReference type="Proteomes" id="UP000824140"/>
    </source>
</evidence>
<dbReference type="SUPFAM" id="SSF89550">
    <property type="entry name" value="PHP domain-like"/>
    <property type="match status" value="1"/>
</dbReference>
<dbReference type="InterPro" id="IPR003141">
    <property type="entry name" value="Pol/His_phosphatase_N"/>
</dbReference>
<comment type="caution">
    <text evidence="2">The sequence shown here is derived from an EMBL/GenBank/DDBJ whole genome shotgun (WGS) entry which is preliminary data.</text>
</comment>
<evidence type="ECO:0000259" key="1">
    <source>
        <dbReference type="SMART" id="SM00481"/>
    </source>
</evidence>
<dbReference type="EMBL" id="DVJN01000002">
    <property type="protein sequence ID" value="HIS91392.1"/>
    <property type="molecule type" value="Genomic_DNA"/>
</dbReference>
<protein>
    <submittedName>
        <fullName evidence="2">CehA/McbA family metallohydrolase</fullName>
    </submittedName>
</protein>
<dbReference type="PANTHER" id="PTHR42924">
    <property type="entry name" value="EXONUCLEASE"/>
    <property type="match status" value="1"/>
</dbReference>
<dbReference type="NCBIfam" id="NF038032">
    <property type="entry name" value="CehA_McbA_metalo"/>
    <property type="match status" value="1"/>
</dbReference>
<gene>
    <name evidence="2" type="ORF">IAA84_00060</name>
</gene>